<dbReference type="SUPFAM" id="SSF52777">
    <property type="entry name" value="CoA-dependent acyltransferases"/>
    <property type="match status" value="1"/>
</dbReference>
<feature type="non-terminal residue" evidence="1">
    <location>
        <position position="91"/>
    </location>
</feature>
<name>A0ABT8F0F3_9ACTN</name>
<keyword evidence="2" id="KW-1185">Reference proteome</keyword>
<dbReference type="Proteomes" id="UP001168537">
    <property type="component" value="Unassembled WGS sequence"/>
</dbReference>
<comment type="caution">
    <text evidence="1">The sequence shown here is derived from an EMBL/GenBank/DDBJ whole genome shotgun (WGS) entry which is preliminary data.</text>
</comment>
<proteinExistence type="predicted"/>
<accession>A0ABT8F0F3</accession>
<sequence length="91" mass="9764">LLGHEQSSLAMAQRCSGVSGSTPLFSTLLNYRHSAAVNPNPESSGSEIQVLAGQERTNYPITVSVDDLGEGFALTAQTDRRIDPQRITGYL</sequence>
<feature type="non-terminal residue" evidence="1">
    <location>
        <position position="1"/>
    </location>
</feature>
<evidence type="ECO:0000313" key="2">
    <source>
        <dbReference type="Proteomes" id="UP001168537"/>
    </source>
</evidence>
<dbReference type="Gene3D" id="3.30.559.30">
    <property type="entry name" value="Nonribosomal peptide synthetase, condensation domain"/>
    <property type="match status" value="1"/>
</dbReference>
<dbReference type="RefSeq" id="WP_300963067.1">
    <property type="nucleotide sequence ID" value="NZ_JAUHJR010000202.1"/>
</dbReference>
<organism evidence="1 2">
    <name type="scientific">Nocardioides abyssi</name>
    <dbReference type="NCBI Taxonomy" id="3058370"/>
    <lineage>
        <taxon>Bacteria</taxon>
        <taxon>Bacillati</taxon>
        <taxon>Actinomycetota</taxon>
        <taxon>Actinomycetes</taxon>
        <taxon>Propionibacteriales</taxon>
        <taxon>Nocardioidaceae</taxon>
        <taxon>Nocardioides</taxon>
    </lineage>
</organism>
<gene>
    <name evidence="1" type="ORF">QWY29_20495</name>
</gene>
<protein>
    <submittedName>
        <fullName evidence="1">Uncharacterized protein</fullName>
    </submittedName>
</protein>
<dbReference type="EMBL" id="JAUHJR010000202">
    <property type="protein sequence ID" value="MDN4163749.1"/>
    <property type="molecule type" value="Genomic_DNA"/>
</dbReference>
<evidence type="ECO:0000313" key="1">
    <source>
        <dbReference type="EMBL" id="MDN4163749.1"/>
    </source>
</evidence>
<reference evidence="1" key="1">
    <citation type="submission" date="2023-06" db="EMBL/GenBank/DDBJ databases">
        <title>Draft genome sequence of Nocardioides sp. SOB72.</title>
        <authorList>
            <person name="Zhang G."/>
        </authorList>
    </citation>
    <scope>NUCLEOTIDE SEQUENCE</scope>
    <source>
        <strain evidence="1">SOB72</strain>
    </source>
</reference>